<dbReference type="PIRSF" id="PIRSF028451">
    <property type="entry name" value="UCP028451"/>
    <property type="match status" value="1"/>
</dbReference>
<evidence type="ECO:0000313" key="1">
    <source>
        <dbReference type="EMBL" id="KAF2857599.1"/>
    </source>
</evidence>
<protein>
    <recommendedName>
        <fullName evidence="3">DUF2461 domain-containing protein</fullName>
    </recommendedName>
</protein>
<feature type="non-terminal residue" evidence="1">
    <location>
        <position position="209"/>
    </location>
</feature>
<dbReference type="Pfam" id="PF09365">
    <property type="entry name" value="DUF2461"/>
    <property type="match status" value="1"/>
</dbReference>
<name>A0A6A7BSB1_9PEZI</name>
<dbReference type="NCBIfam" id="TIGR02453">
    <property type="entry name" value="TIGR02453 family protein"/>
    <property type="match status" value="1"/>
</dbReference>
<gene>
    <name evidence="1" type="ORF">K470DRAFT_238079</name>
</gene>
<evidence type="ECO:0008006" key="3">
    <source>
        <dbReference type="Google" id="ProtNLM"/>
    </source>
</evidence>
<sequence>MHDADFRQAEKDWRSFVTCLNEKVMELDDTIPELPLKDLIFRIYRDVRFSSDPTPYKPYFSAAWSRTGRKGSYAHYYVQIAAGGSFVGAGLWHPEAASLAALRNDIDQQPENIKNVLKDKDIVDAFFGGSKSPLKAFLKMNASNALKVKPKGYDADHKDIELLRLRNYTVIRKLEDDEVTGSEGLTRIAELLAGGKPLVTYLNLVVMPD</sequence>
<organism evidence="1 2">
    <name type="scientific">Piedraia hortae CBS 480.64</name>
    <dbReference type="NCBI Taxonomy" id="1314780"/>
    <lineage>
        <taxon>Eukaryota</taxon>
        <taxon>Fungi</taxon>
        <taxon>Dikarya</taxon>
        <taxon>Ascomycota</taxon>
        <taxon>Pezizomycotina</taxon>
        <taxon>Dothideomycetes</taxon>
        <taxon>Dothideomycetidae</taxon>
        <taxon>Capnodiales</taxon>
        <taxon>Piedraiaceae</taxon>
        <taxon>Piedraia</taxon>
    </lineage>
</organism>
<dbReference type="InterPro" id="IPR015996">
    <property type="entry name" value="UCP028451"/>
</dbReference>
<dbReference type="EMBL" id="MU006035">
    <property type="protein sequence ID" value="KAF2857599.1"/>
    <property type="molecule type" value="Genomic_DNA"/>
</dbReference>
<dbReference type="OrthoDB" id="2537769at2759"/>
<dbReference type="AlphaFoldDB" id="A0A6A7BSB1"/>
<proteinExistence type="predicted"/>
<dbReference type="PANTHER" id="PTHR36452">
    <property type="entry name" value="CHROMOSOME 12, WHOLE GENOME SHOTGUN SEQUENCE"/>
    <property type="match status" value="1"/>
</dbReference>
<accession>A0A6A7BSB1</accession>
<reference evidence="1" key="1">
    <citation type="journal article" date="2020" name="Stud. Mycol.">
        <title>101 Dothideomycetes genomes: a test case for predicting lifestyles and emergence of pathogens.</title>
        <authorList>
            <person name="Haridas S."/>
            <person name="Albert R."/>
            <person name="Binder M."/>
            <person name="Bloem J."/>
            <person name="Labutti K."/>
            <person name="Salamov A."/>
            <person name="Andreopoulos B."/>
            <person name="Baker S."/>
            <person name="Barry K."/>
            <person name="Bills G."/>
            <person name="Bluhm B."/>
            <person name="Cannon C."/>
            <person name="Castanera R."/>
            <person name="Culley D."/>
            <person name="Daum C."/>
            <person name="Ezra D."/>
            <person name="Gonzalez J."/>
            <person name="Henrissat B."/>
            <person name="Kuo A."/>
            <person name="Liang C."/>
            <person name="Lipzen A."/>
            <person name="Lutzoni F."/>
            <person name="Magnuson J."/>
            <person name="Mondo S."/>
            <person name="Nolan M."/>
            <person name="Ohm R."/>
            <person name="Pangilinan J."/>
            <person name="Park H.-J."/>
            <person name="Ramirez L."/>
            <person name="Alfaro M."/>
            <person name="Sun H."/>
            <person name="Tritt A."/>
            <person name="Yoshinaga Y."/>
            <person name="Zwiers L.-H."/>
            <person name="Turgeon B."/>
            <person name="Goodwin S."/>
            <person name="Spatafora J."/>
            <person name="Crous P."/>
            <person name="Grigoriev I."/>
        </authorList>
    </citation>
    <scope>NUCLEOTIDE SEQUENCE</scope>
    <source>
        <strain evidence="1">CBS 480.64</strain>
    </source>
</reference>
<evidence type="ECO:0000313" key="2">
    <source>
        <dbReference type="Proteomes" id="UP000799421"/>
    </source>
</evidence>
<dbReference type="InterPro" id="IPR012808">
    <property type="entry name" value="CHP02453"/>
</dbReference>
<dbReference type="Proteomes" id="UP000799421">
    <property type="component" value="Unassembled WGS sequence"/>
</dbReference>
<keyword evidence="2" id="KW-1185">Reference proteome</keyword>
<dbReference type="PANTHER" id="PTHR36452:SF1">
    <property type="entry name" value="DUF2461 DOMAIN-CONTAINING PROTEIN"/>
    <property type="match status" value="1"/>
</dbReference>